<gene>
    <name evidence="1" type="ORF">EVA_08083</name>
</gene>
<organism evidence="1">
    <name type="scientific">gut metagenome</name>
    <dbReference type="NCBI Taxonomy" id="749906"/>
    <lineage>
        <taxon>unclassified sequences</taxon>
        <taxon>metagenomes</taxon>
        <taxon>organismal metagenomes</taxon>
    </lineage>
</organism>
<comment type="caution">
    <text evidence="1">The sequence shown here is derived from an EMBL/GenBank/DDBJ whole genome shotgun (WGS) entry which is preliminary data.</text>
</comment>
<sequence length="166" mass="18864">MSKIVNEPKITNKVIVAVREQLEHRALWLYLLRDEAKKRGIDPNEFASDAVTRCGSIHGKHLIEKGKCDNMKGLKKTLFTKPAQWVFEMDVVKSTEKELFLDFHYCPLVKAWQKAGCSDEEIAQLCDIAMCGDHAIGKEYGGHLELPKCIAKGDEICALRYIKDKE</sequence>
<name>J9GTU6_9ZZZZ</name>
<dbReference type="EMBL" id="AMCI01002025">
    <property type="protein sequence ID" value="EJX03810.1"/>
    <property type="molecule type" value="Genomic_DNA"/>
</dbReference>
<dbReference type="AlphaFoldDB" id="J9GTU6"/>
<proteinExistence type="predicted"/>
<protein>
    <recommendedName>
        <fullName evidence="2">L-2-amino-thiazoline-4-carboxylic acid hydrolase</fullName>
    </recommendedName>
</protein>
<dbReference type="InterPro" id="IPR026002">
    <property type="entry name" value="ATC_hydrolase-like"/>
</dbReference>
<evidence type="ECO:0000313" key="1">
    <source>
        <dbReference type="EMBL" id="EJX03810.1"/>
    </source>
</evidence>
<reference evidence="1" key="1">
    <citation type="journal article" date="2012" name="PLoS ONE">
        <title>Gene sets for utilization of primary and secondary nutrition supplies in the distal gut of endangered iberian lynx.</title>
        <authorList>
            <person name="Alcaide M."/>
            <person name="Messina E."/>
            <person name="Richter M."/>
            <person name="Bargiela R."/>
            <person name="Peplies J."/>
            <person name="Huws S.A."/>
            <person name="Newbold C.J."/>
            <person name="Golyshin P.N."/>
            <person name="Simon M.A."/>
            <person name="Lopez G."/>
            <person name="Yakimov M.M."/>
            <person name="Ferrer M."/>
        </authorList>
    </citation>
    <scope>NUCLEOTIDE SEQUENCE</scope>
</reference>
<accession>J9GTU6</accession>
<evidence type="ECO:0008006" key="2">
    <source>
        <dbReference type="Google" id="ProtNLM"/>
    </source>
</evidence>
<dbReference type="Pfam" id="PF14196">
    <property type="entry name" value="ATC_hydrolase"/>
    <property type="match status" value="1"/>
</dbReference>